<dbReference type="InterPro" id="IPR059052">
    <property type="entry name" value="HH_YbhG-like"/>
</dbReference>
<accession>A0A379MNI2</accession>
<feature type="transmembrane region" description="Helical" evidence="1">
    <location>
        <begin position="6"/>
        <end position="27"/>
    </location>
</feature>
<feature type="domain" description="YbhG-like alpha-helical hairpin" evidence="2">
    <location>
        <begin position="81"/>
        <end position="198"/>
    </location>
</feature>
<protein>
    <submittedName>
        <fullName evidence="3">Putative efflux pump membrane fusion protein</fullName>
    </submittedName>
</protein>
<keyword evidence="1" id="KW-0812">Transmembrane</keyword>
<dbReference type="Gene3D" id="2.40.30.170">
    <property type="match status" value="1"/>
</dbReference>
<dbReference type="STRING" id="880526.GCA_000427365_01135"/>
<dbReference type="PANTHER" id="PTHR30438:SF1">
    <property type="entry name" value="36 KDA ANTIGEN"/>
    <property type="match status" value="1"/>
</dbReference>
<dbReference type="InterPro" id="IPR030190">
    <property type="entry name" value="MacA_alpha-hairpin_sf"/>
</dbReference>
<name>A0A379MNI2_9BACT</name>
<keyword evidence="4" id="KW-1185">Reference proteome</keyword>
<dbReference type="PANTHER" id="PTHR30438">
    <property type="entry name" value="36 KDA ANTIGEN-RELATED"/>
    <property type="match status" value="1"/>
</dbReference>
<proteinExistence type="predicted"/>
<evidence type="ECO:0000313" key="4">
    <source>
        <dbReference type="Proteomes" id="UP000255233"/>
    </source>
</evidence>
<dbReference type="RefSeq" id="WP_027290861.1">
    <property type="nucleotide sequence ID" value="NZ_CALVFX010000005.1"/>
</dbReference>
<keyword evidence="1" id="KW-1133">Transmembrane helix</keyword>
<dbReference type="SUPFAM" id="SSF111369">
    <property type="entry name" value="HlyD-like secretion proteins"/>
    <property type="match status" value="2"/>
</dbReference>
<keyword evidence="1" id="KW-0472">Membrane</keyword>
<dbReference type="GO" id="GO:0019898">
    <property type="term" value="C:extrinsic component of membrane"/>
    <property type="evidence" value="ECO:0007669"/>
    <property type="project" value="InterPro"/>
</dbReference>
<dbReference type="Gene3D" id="2.40.50.100">
    <property type="match status" value="1"/>
</dbReference>
<evidence type="ECO:0000259" key="2">
    <source>
        <dbReference type="Pfam" id="PF25881"/>
    </source>
</evidence>
<sequence length="326" mass="35409">MKSKVYTITLIIIAVITVVAFIGWFVLKPAPYLMQGTVEATSYKVSSKVPGRVDSLTVKRGDAVTKGQFLYGISSPEVFAKLTQAEAARSAASAMQDKVDAGARKQQIQQAYEMWQQSLAGLELAQKTYDRVKNLYDQGVVPAQKLDEAQANLKAMKTTSVAAEAAYSMATEGAQWEDKAAAKAIVEQAGGAVSEVESFVTETRQYAPVDGEVSSVVSENGELVGTGYPVVTIVDLSDSWVVFNVKETMLPKIRMGTRFKGYFPALDRTYELTVDYIAAEASYATWAATRTSGEFDVKTFEVHARAAAPIDNLRPGMTVTVDYNSL</sequence>
<dbReference type="OrthoDB" id="9793801at2"/>
<dbReference type="Proteomes" id="UP000255233">
    <property type="component" value="Unassembled WGS sequence"/>
</dbReference>
<dbReference type="GO" id="GO:1990195">
    <property type="term" value="C:macrolide transmembrane transporter complex"/>
    <property type="evidence" value="ECO:0007669"/>
    <property type="project" value="InterPro"/>
</dbReference>
<dbReference type="EMBL" id="UGVL01000001">
    <property type="protein sequence ID" value="SUE33113.1"/>
    <property type="molecule type" value="Genomic_DNA"/>
</dbReference>
<dbReference type="Gene3D" id="6.10.140.1990">
    <property type="match status" value="1"/>
</dbReference>
<evidence type="ECO:0000313" key="3">
    <source>
        <dbReference type="EMBL" id="SUE33113.1"/>
    </source>
</evidence>
<gene>
    <name evidence="3" type="ORF">NCTC11190_00308</name>
</gene>
<dbReference type="GO" id="GO:1990961">
    <property type="term" value="P:xenobiotic detoxification by transmembrane export across the plasma membrane"/>
    <property type="evidence" value="ECO:0007669"/>
    <property type="project" value="InterPro"/>
</dbReference>
<organism evidence="3 4">
    <name type="scientific">Rikenella microfusus</name>
    <dbReference type="NCBI Taxonomy" id="28139"/>
    <lineage>
        <taxon>Bacteria</taxon>
        <taxon>Pseudomonadati</taxon>
        <taxon>Bacteroidota</taxon>
        <taxon>Bacteroidia</taxon>
        <taxon>Bacteroidales</taxon>
        <taxon>Rikenellaceae</taxon>
        <taxon>Rikenella</taxon>
    </lineage>
</organism>
<dbReference type="Pfam" id="PF25881">
    <property type="entry name" value="HH_YBHG"/>
    <property type="match status" value="1"/>
</dbReference>
<reference evidence="3 4" key="1">
    <citation type="submission" date="2018-06" db="EMBL/GenBank/DDBJ databases">
        <authorList>
            <consortium name="Pathogen Informatics"/>
            <person name="Doyle S."/>
        </authorList>
    </citation>
    <scope>NUCLEOTIDE SEQUENCE [LARGE SCALE GENOMIC DNA]</scope>
    <source>
        <strain evidence="3 4">NCTC11190</strain>
    </source>
</reference>
<evidence type="ECO:0000256" key="1">
    <source>
        <dbReference type="SAM" id="Phobius"/>
    </source>
</evidence>
<dbReference type="AlphaFoldDB" id="A0A379MNI2"/>